<reference evidence="3 4" key="1">
    <citation type="journal article" date="2019" name="Mol. Ecol. Resour.">
        <title>Chromosome-level genome assembly of Triplophysa tibetana, a fish adapted to the harsh high-altitude environment of the Tibetan Plateau.</title>
        <authorList>
            <person name="Yang X."/>
            <person name="Liu H."/>
            <person name="Ma Z."/>
            <person name="Zou Y."/>
            <person name="Zou M."/>
            <person name="Mao Y."/>
            <person name="Li X."/>
            <person name="Wang H."/>
            <person name="Chen T."/>
            <person name="Wang W."/>
            <person name="Yang R."/>
        </authorList>
    </citation>
    <scope>NUCLEOTIDE SEQUENCE [LARGE SCALE GENOMIC DNA]</scope>
    <source>
        <strain evidence="3">TTIB1903HZAU</strain>
        <tissue evidence="3">Muscle</tissue>
    </source>
</reference>
<gene>
    <name evidence="3" type="ORF">E1301_Tti023345</name>
</gene>
<sequence length="191" mass="21891">MEGDSVTLYTNLTELHRYDHILWMFGPQETRIAELYKRSIDMLDGKLFGERTLWLDSRTGSLTITNISTSHTGLYKQIIRNRETYNAPHHMQFKVTVYARQPKDSLTEHLDIIEHCESCTDHLSKAISAGVILLVLIVHAAGLILLYRRCKHKSKKAVQREEPHYMNTGFLRQSEEMKASGTEGTISSSVK</sequence>
<dbReference type="InterPro" id="IPR036179">
    <property type="entry name" value="Ig-like_dom_sf"/>
</dbReference>
<keyword evidence="2" id="KW-0812">Transmembrane</keyword>
<evidence type="ECO:0000256" key="2">
    <source>
        <dbReference type="SAM" id="Phobius"/>
    </source>
</evidence>
<keyword evidence="2" id="KW-0472">Membrane</keyword>
<dbReference type="SUPFAM" id="SSF48726">
    <property type="entry name" value="Immunoglobulin"/>
    <property type="match status" value="1"/>
</dbReference>
<keyword evidence="4" id="KW-1185">Reference proteome</keyword>
<accession>A0A5A9NRD8</accession>
<feature type="region of interest" description="Disordered" evidence="1">
    <location>
        <begin position="172"/>
        <end position="191"/>
    </location>
</feature>
<comment type="caution">
    <text evidence="3">The sequence shown here is derived from an EMBL/GenBank/DDBJ whole genome shotgun (WGS) entry which is preliminary data.</text>
</comment>
<feature type="compositionally biased region" description="Polar residues" evidence="1">
    <location>
        <begin position="182"/>
        <end position="191"/>
    </location>
</feature>
<dbReference type="PANTHER" id="PTHR21063">
    <property type="entry name" value="LFA-3"/>
    <property type="match status" value="1"/>
</dbReference>
<dbReference type="Proteomes" id="UP000324632">
    <property type="component" value="Chromosome 14"/>
</dbReference>
<evidence type="ECO:0008006" key="5">
    <source>
        <dbReference type="Google" id="ProtNLM"/>
    </source>
</evidence>
<dbReference type="Gene3D" id="2.60.40.10">
    <property type="entry name" value="Immunoglobulins"/>
    <property type="match status" value="1"/>
</dbReference>
<evidence type="ECO:0000313" key="3">
    <source>
        <dbReference type="EMBL" id="KAA0711983.1"/>
    </source>
</evidence>
<name>A0A5A9NRD8_9TELE</name>
<dbReference type="EMBL" id="SOYY01000014">
    <property type="protein sequence ID" value="KAA0711983.1"/>
    <property type="molecule type" value="Genomic_DNA"/>
</dbReference>
<dbReference type="PANTHER" id="PTHR21063:SF4">
    <property type="entry name" value="CD48 ANTIGEN-RELATED"/>
    <property type="match status" value="1"/>
</dbReference>
<feature type="transmembrane region" description="Helical" evidence="2">
    <location>
        <begin position="126"/>
        <end position="147"/>
    </location>
</feature>
<evidence type="ECO:0000256" key="1">
    <source>
        <dbReference type="SAM" id="MobiDB-lite"/>
    </source>
</evidence>
<protein>
    <recommendedName>
        <fullName evidence="5">Immunoglobulin V-set domain-containing protein</fullName>
    </recommendedName>
</protein>
<proteinExistence type="predicted"/>
<organism evidence="3 4">
    <name type="scientific">Triplophysa tibetana</name>
    <dbReference type="NCBI Taxonomy" id="1572043"/>
    <lineage>
        <taxon>Eukaryota</taxon>
        <taxon>Metazoa</taxon>
        <taxon>Chordata</taxon>
        <taxon>Craniata</taxon>
        <taxon>Vertebrata</taxon>
        <taxon>Euteleostomi</taxon>
        <taxon>Actinopterygii</taxon>
        <taxon>Neopterygii</taxon>
        <taxon>Teleostei</taxon>
        <taxon>Ostariophysi</taxon>
        <taxon>Cypriniformes</taxon>
        <taxon>Nemacheilidae</taxon>
        <taxon>Triplophysa</taxon>
    </lineage>
</organism>
<keyword evidence="2" id="KW-1133">Transmembrane helix</keyword>
<evidence type="ECO:0000313" key="4">
    <source>
        <dbReference type="Proteomes" id="UP000324632"/>
    </source>
</evidence>
<dbReference type="AlphaFoldDB" id="A0A5A9NRD8"/>
<dbReference type="InterPro" id="IPR013783">
    <property type="entry name" value="Ig-like_fold"/>
</dbReference>